<dbReference type="PROSITE" id="PS51819">
    <property type="entry name" value="VOC"/>
    <property type="match status" value="1"/>
</dbReference>
<dbReference type="SUPFAM" id="SSF54593">
    <property type="entry name" value="Glyoxalase/Bleomycin resistance protein/Dihydroxybiphenyl dioxygenase"/>
    <property type="match status" value="1"/>
</dbReference>
<dbReference type="AlphaFoldDB" id="A0A941DJA2"/>
<reference evidence="2 3" key="1">
    <citation type="submission" date="2021-04" db="EMBL/GenBank/DDBJ databases">
        <title>novel species isolated from subtropical streams in China.</title>
        <authorList>
            <person name="Lu H."/>
        </authorList>
    </citation>
    <scope>NUCLEOTIDE SEQUENCE [LARGE SCALE GENOMIC DNA]</scope>
    <source>
        <strain evidence="2 3">BYS107W</strain>
    </source>
</reference>
<dbReference type="EMBL" id="JAGSPM010000006">
    <property type="protein sequence ID" value="MBR7747237.1"/>
    <property type="molecule type" value="Genomic_DNA"/>
</dbReference>
<evidence type="ECO:0000313" key="3">
    <source>
        <dbReference type="Proteomes" id="UP000680158"/>
    </source>
</evidence>
<dbReference type="RefSeq" id="WP_212684594.1">
    <property type="nucleotide sequence ID" value="NZ_JAGSPM010000006.1"/>
</dbReference>
<name>A0A941DJA2_9BURK</name>
<dbReference type="InterPro" id="IPR037523">
    <property type="entry name" value="VOC_core"/>
</dbReference>
<sequence length="127" mass="13855">MQFAYTILYVNDVKQSLAFYEKAFGMRTRFLHESGDYGELETGGTALAFSSRALMRQLGKEVSNSDPHHPSFEIALVSEDVAAAVRTAVDAGATLMQAPKEMPWGQTIAYVADLDGVLVEICTSMQA</sequence>
<evidence type="ECO:0000313" key="2">
    <source>
        <dbReference type="EMBL" id="MBR7747237.1"/>
    </source>
</evidence>
<dbReference type="Pfam" id="PF00903">
    <property type="entry name" value="Glyoxalase"/>
    <property type="match status" value="1"/>
</dbReference>
<comment type="caution">
    <text evidence="2">The sequence shown here is derived from an EMBL/GenBank/DDBJ whole genome shotgun (WGS) entry which is preliminary data.</text>
</comment>
<dbReference type="Gene3D" id="3.10.180.10">
    <property type="entry name" value="2,3-Dihydroxybiphenyl 1,2-Dioxygenase, domain 1"/>
    <property type="match status" value="1"/>
</dbReference>
<dbReference type="Proteomes" id="UP000680158">
    <property type="component" value="Unassembled WGS sequence"/>
</dbReference>
<organism evidence="2 3">
    <name type="scientific">Undibacterium baiyunense</name>
    <dbReference type="NCBI Taxonomy" id="2828731"/>
    <lineage>
        <taxon>Bacteria</taxon>
        <taxon>Pseudomonadati</taxon>
        <taxon>Pseudomonadota</taxon>
        <taxon>Betaproteobacteria</taxon>
        <taxon>Burkholderiales</taxon>
        <taxon>Oxalobacteraceae</taxon>
        <taxon>Undibacterium</taxon>
    </lineage>
</organism>
<dbReference type="InterPro" id="IPR029068">
    <property type="entry name" value="Glyas_Bleomycin-R_OHBP_Dase"/>
</dbReference>
<feature type="domain" description="VOC" evidence="1">
    <location>
        <begin position="2"/>
        <end position="124"/>
    </location>
</feature>
<keyword evidence="3" id="KW-1185">Reference proteome</keyword>
<dbReference type="CDD" id="cd07264">
    <property type="entry name" value="VOC_like"/>
    <property type="match status" value="1"/>
</dbReference>
<gene>
    <name evidence="2" type="ORF">KDM92_11640</name>
</gene>
<evidence type="ECO:0000259" key="1">
    <source>
        <dbReference type="PROSITE" id="PS51819"/>
    </source>
</evidence>
<proteinExistence type="predicted"/>
<dbReference type="PANTHER" id="PTHR36503:SF1">
    <property type="entry name" value="BLR2520 PROTEIN"/>
    <property type="match status" value="1"/>
</dbReference>
<dbReference type="PANTHER" id="PTHR36503">
    <property type="entry name" value="BLR2520 PROTEIN"/>
    <property type="match status" value="1"/>
</dbReference>
<dbReference type="InterPro" id="IPR004360">
    <property type="entry name" value="Glyas_Fos-R_dOase_dom"/>
</dbReference>
<accession>A0A941DJA2</accession>
<protein>
    <submittedName>
        <fullName evidence="2">VOC family protein</fullName>
    </submittedName>
</protein>